<dbReference type="AlphaFoldDB" id="A0A1I6KCC6"/>
<dbReference type="EMBL" id="FOYZ01000008">
    <property type="protein sequence ID" value="SFR88867.1"/>
    <property type="molecule type" value="Genomic_DNA"/>
</dbReference>
<gene>
    <name evidence="1" type="ORF">SAMN05661086_02365</name>
</gene>
<dbReference type="Pfam" id="PF14249">
    <property type="entry name" value="Tocopherol_cycl"/>
    <property type="match status" value="1"/>
</dbReference>
<dbReference type="Proteomes" id="UP000199659">
    <property type="component" value="Unassembled WGS sequence"/>
</dbReference>
<name>A0A1I6KCC6_9FIRM</name>
<protein>
    <submittedName>
        <fullName evidence="1">Tocopherol cyclase</fullName>
    </submittedName>
</protein>
<dbReference type="InterPro" id="IPR025893">
    <property type="entry name" value="Tocopherol_cyclase"/>
</dbReference>
<proteinExistence type="predicted"/>
<organism evidence="1 2">
    <name type="scientific">Anaeromicropila populeti</name>
    <dbReference type="NCBI Taxonomy" id="37658"/>
    <lineage>
        <taxon>Bacteria</taxon>
        <taxon>Bacillati</taxon>
        <taxon>Bacillota</taxon>
        <taxon>Clostridia</taxon>
        <taxon>Lachnospirales</taxon>
        <taxon>Lachnospiraceae</taxon>
        <taxon>Anaeromicropila</taxon>
    </lineage>
</organism>
<dbReference type="GO" id="GO:0009976">
    <property type="term" value="F:tocopherol cyclase activity"/>
    <property type="evidence" value="ECO:0007669"/>
    <property type="project" value="InterPro"/>
</dbReference>
<reference evidence="1 2" key="1">
    <citation type="submission" date="2016-10" db="EMBL/GenBank/DDBJ databases">
        <authorList>
            <person name="de Groot N.N."/>
        </authorList>
    </citation>
    <scope>NUCLEOTIDE SEQUENCE [LARGE SCALE GENOMIC DNA]</scope>
    <source>
        <strain evidence="1 2">743A</strain>
    </source>
</reference>
<sequence>MKMNKSDLSRNLYMLKGPLTKNGYDWWWHNFTGYNRASGEPRTFFIEYFVCNPALGGDTAVLGQLPQNRSQGVKPSYAMVKVGTWGKNACQINTFYPISQFSSASDQLNIKVGTCLLTEHHMTGSCVITPQQAAKHPEYMSDAGKMSWNISIDKKISYHVGYGASAFFRKINAFEMFWHAEGIKTEYSGEVTFNDEPYDIIPNQSYGYADKNWGADFTSPWLWISSCNMRSLISGKVLSNSAVEFGGGRPKIYGHPLNRQILGGLFYEGHMYDYNFTKFWTQSKVNFSFNEGDFVNTWTITASNRNSVMKLSLECPIEEMLFINYEAPNGKKLHNRLWNGGTGYGTIKLYQKQGKDKVLIDHIEIRNAGCEYGEYSS</sequence>
<accession>A0A1I6KCC6</accession>
<evidence type="ECO:0000313" key="2">
    <source>
        <dbReference type="Proteomes" id="UP000199659"/>
    </source>
</evidence>
<dbReference type="SUPFAM" id="SSF159245">
    <property type="entry name" value="AttH-like"/>
    <property type="match status" value="1"/>
</dbReference>
<evidence type="ECO:0000313" key="1">
    <source>
        <dbReference type="EMBL" id="SFR88867.1"/>
    </source>
</evidence>
<keyword evidence="2" id="KW-1185">Reference proteome</keyword>